<comment type="caution">
    <text evidence="6">The sequence shown here is derived from an EMBL/GenBank/DDBJ whole genome shotgun (WGS) entry which is preliminary data.</text>
</comment>
<dbReference type="RefSeq" id="WP_149853377.1">
    <property type="nucleotide sequence ID" value="NZ_VUOB01000062.1"/>
</dbReference>
<organism evidence="6 7">
    <name type="scientific">Solihabitans fulvus</name>
    <dbReference type="NCBI Taxonomy" id="1892852"/>
    <lineage>
        <taxon>Bacteria</taxon>
        <taxon>Bacillati</taxon>
        <taxon>Actinomycetota</taxon>
        <taxon>Actinomycetes</taxon>
        <taxon>Pseudonocardiales</taxon>
        <taxon>Pseudonocardiaceae</taxon>
        <taxon>Solihabitans</taxon>
    </lineage>
</organism>
<evidence type="ECO:0000259" key="5">
    <source>
        <dbReference type="Pfam" id="PF21036"/>
    </source>
</evidence>
<feature type="domain" description="Erythromycin biosynthesis protein CIII-like C-terminal" evidence="4">
    <location>
        <begin position="232"/>
        <end position="369"/>
    </location>
</feature>
<dbReference type="GO" id="GO:0008194">
    <property type="term" value="F:UDP-glycosyltransferase activity"/>
    <property type="evidence" value="ECO:0007669"/>
    <property type="project" value="InterPro"/>
</dbReference>
<dbReference type="InterPro" id="IPR050426">
    <property type="entry name" value="Glycosyltransferase_28"/>
</dbReference>
<dbReference type="CDD" id="cd03784">
    <property type="entry name" value="GT1_Gtf-like"/>
    <property type="match status" value="1"/>
</dbReference>
<keyword evidence="7" id="KW-1185">Reference proteome</keyword>
<keyword evidence="3" id="KW-0808">Transferase</keyword>
<reference evidence="6 7" key="2">
    <citation type="submission" date="2019-09" db="EMBL/GenBank/DDBJ databases">
        <authorList>
            <person name="Jin C."/>
        </authorList>
    </citation>
    <scope>NUCLEOTIDE SEQUENCE [LARGE SCALE GENOMIC DNA]</scope>
    <source>
        <strain evidence="6 7">AN110305</strain>
    </source>
</reference>
<evidence type="ECO:0000256" key="2">
    <source>
        <dbReference type="ARBA" id="ARBA00022676"/>
    </source>
</evidence>
<dbReference type="GO" id="GO:0016758">
    <property type="term" value="F:hexosyltransferase activity"/>
    <property type="evidence" value="ECO:0007669"/>
    <property type="project" value="UniProtKB-ARBA"/>
</dbReference>
<dbReference type="Pfam" id="PF06722">
    <property type="entry name" value="EryCIII-like_C"/>
    <property type="match status" value="1"/>
</dbReference>
<gene>
    <name evidence="6" type="ORF">F0L68_30860</name>
</gene>
<dbReference type="PANTHER" id="PTHR48050:SF13">
    <property type="entry name" value="STEROL 3-BETA-GLUCOSYLTRANSFERASE UGT80A2"/>
    <property type="match status" value="1"/>
</dbReference>
<dbReference type="Proteomes" id="UP000323454">
    <property type="component" value="Unassembled WGS sequence"/>
</dbReference>
<dbReference type="InterPro" id="IPR010610">
    <property type="entry name" value="EryCIII-like_C"/>
</dbReference>
<evidence type="ECO:0000256" key="1">
    <source>
        <dbReference type="ARBA" id="ARBA00006962"/>
    </source>
</evidence>
<evidence type="ECO:0000313" key="7">
    <source>
        <dbReference type="Proteomes" id="UP000323454"/>
    </source>
</evidence>
<dbReference type="OrthoDB" id="5488434at2"/>
<proteinExistence type="inferred from homology"/>
<dbReference type="AlphaFoldDB" id="A0A5B2WS25"/>
<dbReference type="InterPro" id="IPR048284">
    <property type="entry name" value="EryCIII-like_N"/>
</dbReference>
<dbReference type="SUPFAM" id="SSF53756">
    <property type="entry name" value="UDP-Glycosyltransferase/glycogen phosphorylase"/>
    <property type="match status" value="1"/>
</dbReference>
<sequence>MRVLFATSPGLGHVFPTISLAHALRAAGHEVLFTTAGGVEAARAGLHVVDTAPGVDIGELFRKYAADNDISFDQMRAETGDGWKFAAGMFAVVSDVTADRTVDAAKQWRPDLVVHSPLQGAGALAASAIGVPAVEHGLSMSELTGLDVALFEEMSATYERHGVSKLPEVTEQIAVGPPSMRDGDSGWQMRYVPYNGGGVLPEWLLEPTARPRVAITLGTVVPLMGGVGSLRRLIDIVGGLDADFVVALGEADQSELGSLPDNVRATAWVPLGALLASCSAMIHHGGAGTTMTGIVAGVPQLVMPYMADQPANAAAVRDRGLGLVGSAEDVTEEQVRALLEDESLRTTAHEVRDEIAALPTPADLVSKLAGLVS</sequence>
<dbReference type="GO" id="GO:0017000">
    <property type="term" value="P:antibiotic biosynthetic process"/>
    <property type="evidence" value="ECO:0007669"/>
    <property type="project" value="UniProtKB-ARBA"/>
</dbReference>
<evidence type="ECO:0000313" key="6">
    <source>
        <dbReference type="EMBL" id="KAA2254325.1"/>
    </source>
</evidence>
<accession>A0A5B2WS25</accession>
<dbReference type="PANTHER" id="PTHR48050">
    <property type="entry name" value="STEROL 3-BETA-GLUCOSYLTRANSFERASE"/>
    <property type="match status" value="1"/>
</dbReference>
<name>A0A5B2WS25_9PSEU</name>
<dbReference type="EMBL" id="VUOB01000062">
    <property type="protein sequence ID" value="KAA2254325.1"/>
    <property type="molecule type" value="Genomic_DNA"/>
</dbReference>
<evidence type="ECO:0000259" key="4">
    <source>
        <dbReference type="Pfam" id="PF06722"/>
    </source>
</evidence>
<dbReference type="Gene3D" id="3.40.50.2000">
    <property type="entry name" value="Glycogen Phosphorylase B"/>
    <property type="match status" value="2"/>
</dbReference>
<comment type="similarity">
    <text evidence="1">Belongs to the glycosyltransferase 28 family.</text>
</comment>
<feature type="domain" description="Erythromycin biosynthesis protein CIII-like N-terminal" evidence="5">
    <location>
        <begin position="23"/>
        <end position="218"/>
    </location>
</feature>
<reference evidence="6 7" key="1">
    <citation type="submission" date="2019-09" db="EMBL/GenBank/DDBJ databases">
        <title>Goodfellowia gen. nov., a new genus of the Pseudonocardineae related to Actinoalloteichus, containing Goodfellowia coeruleoviolacea gen. nov., comb. nov. gen. nov., comb. nov.</title>
        <authorList>
            <person name="Labeda D."/>
        </authorList>
    </citation>
    <scope>NUCLEOTIDE SEQUENCE [LARGE SCALE GENOMIC DNA]</scope>
    <source>
        <strain evidence="6 7">AN110305</strain>
    </source>
</reference>
<keyword evidence="2" id="KW-0328">Glycosyltransferase</keyword>
<dbReference type="InterPro" id="IPR002213">
    <property type="entry name" value="UDP_glucos_trans"/>
</dbReference>
<dbReference type="FunFam" id="3.40.50.2000:FF:000072">
    <property type="entry name" value="Glycosyl transferase"/>
    <property type="match status" value="1"/>
</dbReference>
<protein>
    <submittedName>
        <fullName evidence="6">DUF1205 domain-containing protein</fullName>
    </submittedName>
</protein>
<dbReference type="Pfam" id="PF21036">
    <property type="entry name" value="EryCIII-like_N"/>
    <property type="match status" value="1"/>
</dbReference>
<evidence type="ECO:0000256" key="3">
    <source>
        <dbReference type="ARBA" id="ARBA00022679"/>
    </source>
</evidence>